<keyword evidence="5" id="KW-1185">Reference proteome</keyword>
<dbReference type="PANTHER" id="PTHR16271:SF11">
    <property type="entry name" value="F-BOX ONLY PROTEIN 34"/>
    <property type="match status" value="1"/>
</dbReference>
<dbReference type="OrthoDB" id="10052741at2759"/>
<dbReference type="InterPro" id="IPR039594">
    <property type="entry name" value="FBXO34/46"/>
</dbReference>
<sequence length="868" mass="95071">MKAADGPCALKPKPTISSEGFQLLSVVLEPTEKNWDAFGMHNEYFSRWKRHCEALCRARRAEEGALHVNQDGLAVTACLSWRGSYDEEFLQSWPPQGTTEFCIFYLPSSQTKPDASTAATVPPAPALEHHASQPTSLQAWMLAMLQNKLQVSGMHLKPYLKLQRKERSEISQDSLRGPPMTHQRSPREDKYANNCTKLSVFPKPPLVTPSRKLLGIIYPNTMCNTNGKGPADGLSAREKKNVLSATIHQGEEGEGPLDVWAVVKPGNTKEKIAFFAAQQCSGNNRLGSMKLKSTWDIDGRTVKRRKKTVDLKKAKIQLERMREANARCSQPEPFACGIEHCSVHYVSDNGEGVFPGRSLSVIEMVAFLEQRASALLVDCAKTCASASTARLSAPSKGALPTSDPFSAAGPCEVHERGSCGSGEQQQSEPVRVLDMVAKLESECLRRQSERDGSSLSRTTASAGTWAGCSWPAARSPVPSLAEPLQAAWAGVKSRGRRGAGCGARCGDAGLWDGAASAPQPFPPGLEGNVGSGLAHAVLAIAAGRSEAERRVEPPRALPALCPAVAGVPADSLPSKSTNVDCTLKEAVILSKQSLHPARKEPLCISISVTKTEKGCRKEKLPPSSSSEDPLPGRLFFLQAEQNATHAPQPLQERTQEKPGEGVQNEDEDALESDKSCVRTSVSPEPSALSVPPPEGALQALDASCLKRQVSHDFLETRFKIQQLLEPQQYMAFLPHHIIVKIFGLLPTRSLVALKCTCYYFKFIIEYYNIRPADSRWVRDPRYREDPCKQCKKKYVKGDVSLCRWHPKPYCQALPYGPGYWMCCHRSQKGIPGCKLGLHDNHWVPACHSFNRALHKKTRGAGAEGEEEY</sequence>
<dbReference type="InterPro" id="IPR036047">
    <property type="entry name" value="F-box-like_dom_sf"/>
</dbReference>
<gene>
    <name evidence="4" type="primary">FBXO34</name>
</gene>
<reference evidence="4" key="2">
    <citation type="submission" date="2025-08" db="UniProtKB">
        <authorList>
            <consortium name="Ensembl"/>
        </authorList>
    </citation>
    <scope>IDENTIFICATION</scope>
</reference>
<dbReference type="Proteomes" id="UP000001645">
    <property type="component" value="Chromosome 5"/>
</dbReference>
<dbReference type="PROSITE" id="PS50181">
    <property type="entry name" value="FBOX"/>
    <property type="match status" value="1"/>
</dbReference>
<feature type="region of interest" description="Disordered" evidence="2">
    <location>
        <begin position="645"/>
        <end position="692"/>
    </location>
</feature>
<evidence type="ECO:0000313" key="5">
    <source>
        <dbReference type="Proteomes" id="UP000001645"/>
    </source>
</evidence>
<evidence type="ECO:0000256" key="1">
    <source>
        <dbReference type="ARBA" id="ARBA00022786"/>
    </source>
</evidence>
<keyword evidence="1" id="KW-0833">Ubl conjugation pathway</keyword>
<reference evidence="4 5" key="1">
    <citation type="journal article" date="2010" name="PLoS Biol.">
        <title>Multi-platform next-generation sequencing of the domestic turkey (Meleagris gallopavo): genome assembly and analysis.</title>
        <authorList>
            <person name="Dalloul R.A."/>
            <person name="Long J.A."/>
            <person name="Zimin A.V."/>
            <person name="Aslam L."/>
            <person name="Beal K."/>
            <person name="Blomberg L.A."/>
            <person name="Bouffard P."/>
            <person name="Burt D.W."/>
            <person name="Crasta O."/>
            <person name="Crooijmans R.P."/>
            <person name="Cooper K."/>
            <person name="Coulombe R.A."/>
            <person name="De S."/>
            <person name="Delany M.E."/>
            <person name="Dodgson J.B."/>
            <person name="Dong J.J."/>
            <person name="Evans C."/>
            <person name="Frederickson K.M."/>
            <person name="Flicek P."/>
            <person name="Florea L."/>
            <person name="Folkerts O."/>
            <person name="Groenen M.A."/>
            <person name="Harkins T.T."/>
            <person name="Herrero J."/>
            <person name="Hoffmann S."/>
            <person name="Megens H.J."/>
            <person name="Jiang A."/>
            <person name="de Jong P."/>
            <person name="Kaiser P."/>
            <person name="Kim H."/>
            <person name="Kim K.W."/>
            <person name="Kim S."/>
            <person name="Langenberger D."/>
            <person name="Lee M.K."/>
            <person name="Lee T."/>
            <person name="Mane S."/>
            <person name="Marcais G."/>
            <person name="Marz M."/>
            <person name="McElroy A.P."/>
            <person name="Modise T."/>
            <person name="Nefedov M."/>
            <person name="Notredame C."/>
            <person name="Paton I.R."/>
            <person name="Payne W.S."/>
            <person name="Pertea G."/>
            <person name="Prickett D."/>
            <person name="Puiu D."/>
            <person name="Qioa D."/>
            <person name="Raineri E."/>
            <person name="Ruffier M."/>
            <person name="Salzberg S.L."/>
            <person name="Schatz M.C."/>
            <person name="Scheuring C."/>
            <person name="Schmidt C.J."/>
            <person name="Schroeder S."/>
            <person name="Searle S.M."/>
            <person name="Smith E.J."/>
            <person name="Smith J."/>
            <person name="Sonstegard T.S."/>
            <person name="Stadler P.F."/>
            <person name="Tafer H."/>
            <person name="Tu Z.J."/>
            <person name="Van Tassell C.P."/>
            <person name="Vilella A.J."/>
            <person name="Williams K.P."/>
            <person name="Yorke J.A."/>
            <person name="Zhang L."/>
            <person name="Zhang H.B."/>
            <person name="Zhang X."/>
            <person name="Zhang Y."/>
            <person name="Reed K.M."/>
        </authorList>
    </citation>
    <scope>NUCLEOTIDE SEQUENCE [LARGE SCALE GENOMIC DNA]</scope>
</reference>
<dbReference type="SUPFAM" id="SSF81383">
    <property type="entry name" value="F-box domain"/>
    <property type="match status" value="1"/>
</dbReference>
<dbReference type="PANTHER" id="PTHR16271">
    <property type="entry name" value="F-BOX ONLY PROTEIN 34/46 FAMILY MEMBER"/>
    <property type="match status" value="1"/>
</dbReference>
<proteinExistence type="predicted"/>
<dbReference type="Ensembl" id="ENSMGAT00000024337.1">
    <property type="protein sequence ID" value="ENSMGAP00000024936.1"/>
    <property type="gene ID" value="ENSMGAG00000013652.2"/>
</dbReference>
<dbReference type="AlphaFoldDB" id="A0A803XZJ0"/>
<evidence type="ECO:0000256" key="2">
    <source>
        <dbReference type="SAM" id="MobiDB-lite"/>
    </source>
</evidence>
<accession>A0A803XZJ0</accession>
<evidence type="ECO:0000259" key="3">
    <source>
        <dbReference type="PROSITE" id="PS50181"/>
    </source>
</evidence>
<organism evidence="4 5">
    <name type="scientific">Meleagris gallopavo</name>
    <name type="common">Wild turkey</name>
    <dbReference type="NCBI Taxonomy" id="9103"/>
    <lineage>
        <taxon>Eukaryota</taxon>
        <taxon>Metazoa</taxon>
        <taxon>Chordata</taxon>
        <taxon>Craniata</taxon>
        <taxon>Vertebrata</taxon>
        <taxon>Euteleostomi</taxon>
        <taxon>Archelosauria</taxon>
        <taxon>Archosauria</taxon>
        <taxon>Dinosauria</taxon>
        <taxon>Saurischia</taxon>
        <taxon>Theropoda</taxon>
        <taxon>Coelurosauria</taxon>
        <taxon>Aves</taxon>
        <taxon>Neognathae</taxon>
        <taxon>Galloanserae</taxon>
        <taxon>Galliformes</taxon>
        <taxon>Phasianidae</taxon>
        <taxon>Meleagridinae</taxon>
        <taxon>Meleagris</taxon>
    </lineage>
</organism>
<dbReference type="CDD" id="cd22176">
    <property type="entry name" value="F-box_FBXO34"/>
    <property type="match status" value="1"/>
</dbReference>
<dbReference type="Bgee" id="ENSMGAG00000013652">
    <property type="expression patterns" value="Expressed in brain and 18 other cell types or tissues"/>
</dbReference>
<name>A0A803XZJ0_MELGA</name>
<reference evidence="4" key="3">
    <citation type="submission" date="2025-09" db="UniProtKB">
        <authorList>
            <consortium name="Ensembl"/>
        </authorList>
    </citation>
    <scope>IDENTIFICATION</scope>
</reference>
<dbReference type="InParanoid" id="A0A803XZJ0"/>
<dbReference type="InterPro" id="IPR001810">
    <property type="entry name" value="F-box_dom"/>
</dbReference>
<feature type="domain" description="F-box" evidence="3">
    <location>
        <begin position="727"/>
        <end position="779"/>
    </location>
</feature>
<dbReference type="GeneTree" id="ENSGT00530000064222"/>
<feature type="region of interest" description="Disordered" evidence="2">
    <location>
        <begin position="167"/>
        <end position="189"/>
    </location>
</feature>
<evidence type="ECO:0000313" key="4">
    <source>
        <dbReference type="Ensembl" id="ENSMGAP00000024936.1"/>
    </source>
</evidence>
<protein>
    <submittedName>
        <fullName evidence="4">F-box protein 34</fullName>
    </submittedName>
</protein>